<dbReference type="InterPro" id="IPR008271">
    <property type="entry name" value="Ser/Thr_kinase_AS"/>
</dbReference>
<dbReference type="PANTHER" id="PTHR11909">
    <property type="entry name" value="CASEIN KINASE-RELATED"/>
    <property type="match status" value="1"/>
</dbReference>
<dbReference type="PROSITE" id="PS50011">
    <property type="entry name" value="PROTEIN_KINASE_DOM"/>
    <property type="match status" value="1"/>
</dbReference>
<dbReference type="EMBL" id="CH954177">
    <property type="protein sequence ID" value="EDV57497.1"/>
    <property type="molecule type" value="Genomic_DNA"/>
</dbReference>
<dbReference type="GO" id="GO:0005524">
    <property type="term" value="F:ATP binding"/>
    <property type="evidence" value="ECO:0007669"/>
    <property type="project" value="UniProtKB-UniRule"/>
</dbReference>
<reference evidence="7 8" key="2">
    <citation type="journal article" date="2008" name="Bioinformatics">
        <title>Assembly reconciliation.</title>
        <authorList>
            <person name="Zimin A.V."/>
            <person name="Smith D.R."/>
            <person name="Sutton G."/>
            <person name="Yorke J.A."/>
        </authorList>
    </citation>
    <scope>NUCLEOTIDE SEQUENCE [LARGE SCALE GENOMIC DNA]</scope>
    <source>
        <strain evidence="7 8">TSC#14021-0224.01</strain>
    </source>
</reference>
<dbReference type="PhylomeDB" id="B3NA34"/>
<dbReference type="eggNOG" id="KOG1163">
    <property type="taxonomic scope" value="Eukaryota"/>
</dbReference>
<evidence type="ECO:0000256" key="3">
    <source>
        <dbReference type="ARBA" id="ARBA00022840"/>
    </source>
</evidence>
<evidence type="ECO:0000256" key="5">
    <source>
        <dbReference type="RuleBase" id="RU000304"/>
    </source>
</evidence>
<keyword evidence="3 4" id="KW-0067">ATP-binding</keyword>
<dbReference type="InterPro" id="IPR017441">
    <property type="entry name" value="Protein_kinase_ATP_BS"/>
</dbReference>
<evidence type="ECO:0000313" key="8">
    <source>
        <dbReference type="Proteomes" id="UP000008711"/>
    </source>
</evidence>
<dbReference type="InterPro" id="IPR000719">
    <property type="entry name" value="Prot_kinase_dom"/>
</dbReference>
<evidence type="ECO:0000256" key="1">
    <source>
        <dbReference type="ARBA" id="ARBA00012513"/>
    </source>
</evidence>
<comment type="similarity">
    <text evidence="5">Belongs to the protein kinase superfamily.</text>
</comment>
<dbReference type="OrthoDB" id="5800476at2759"/>
<dbReference type="SMART" id="SM00220">
    <property type="entry name" value="S_TKc"/>
    <property type="match status" value="1"/>
</dbReference>
<accession>B3NA34</accession>
<dbReference type="InterPro" id="IPR050235">
    <property type="entry name" value="CK1_Ser-Thr_kinase"/>
</dbReference>
<dbReference type="KEGG" id="der:6542766"/>
<protein>
    <recommendedName>
        <fullName evidence="1">non-specific serine/threonine protein kinase</fullName>
        <ecNumber evidence="1">2.7.11.1</ecNumber>
    </recommendedName>
</protein>
<dbReference type="HOGENOM" id="CLU_019279_2_0_1"/>
<evidence type="ECO:0000256" key="2">
    <source>
        <dbReference type="ARBA" id="ARBA00022741"/>
    </source>
</evidence>
<proteinExistence type="inferred from homology"/>
<dbReference type="SUPFAM" id="SSF56112">
    <property type="entry name" value="Protein kinase-like (PK-like)"/>
    <property type="match status" value="1"/>
</dbReference>
<keyword evidence="8" id="KW-1185">Reference proteome</keyword>
<evidence type="ECO:0000313" key="7">
    <source>
        <dbReference type="EMBL" id="EDV57497.1"/>
    </source>
</evidence>
<dbReference type="EC" id="2.7.11.1" evidence="1"/>
<evidence type="ECO:0000256" key="4">
    <source>
        <dbReference type="PROSITE-ProRule" id="PRU10141"/>
    </source>
</evidence>
<dbReference type="PROSITE" id="PS00107">
    <property type="entry name" value="PROTEIN_KINASE_ATP"/>
    <property type="match status" value="1"/>
</dbReference>
<dbReference type="GO" id="GO:0004674">
    <property type="term" value="F:protein serine/threonine kinase activity"/>
    <property type="evidence" value="ECO:0007669"/>
    <property type="project" value="UniProtKB-KW"/>
</dbReference>
<keyword evidence="5" id="KW-0808">Transferase</keyword>
<name>B3NA34_DROER</name>
<reference evidence="7 8" key="1">
    <citation type="journal article" date="2007" name="Nature">
        <title>Evolution of genes and genomes on the Drosophila phylogeny.</title>
        <authorList>
            <consortium name="Drosophila 12 Genomes Consortium"/>
            <person name="Clark A.G."/>
            <person name="Eisen M.B."/>
            <person name="Smith D.R."/>
            <person name="Bergman C.M."/>
            <person name="Oliver B."/>
            <person name="Markow T.A."/>
            <person name="Kaufman T.C."/>
            <person name="Kellis M."/>
            <person name="Gelbart W."/>
            <person name="Iyer V.N."/>
            <person name="Pollard D.A."/>
            <person name="Sackton T.B."/>
            <person name="Larracuente A.M."/>
            <person name="Singh N.D."/>
            <person name="Abad J.P."/>
            <person name="Abt D.N."/>
            <person name="Adryan B."/>
            <person name="Aguade M."/>
            <person name="Akashi H."/>
            <person name="Anderson W.W."/>
            <person name="Aquadro C.F."/>
            <person name="Ardell D.H."/>
            <person name="Arguello R."/>
            <person name="Artieri C.G."/>
            <person name="Barbash D.A."/>
            <person name="Barker D."/>
            <person name="Barsanti P."/>
            <person name="Batterham P."/>
            <person name="Batzoglou S."/>
            <person name="Begun D."/>
            <person name="Bhutkar A."/>
            <person name="Blanco E."/>
            <person name="Bosak S.A."/>
            <person name="Bradley R.K."/>
            <person name="Brand A.D."/>
            <person name="Brent M.R."/>
            <person name="Brooks A.N."/>
            <person name="Brown R.H."/>
            <person name="Butlin R.K."/>
            <person name="Caggese C."/>
            <person name="Calvi B.R."/>
            <person name="Bernardo de Carvalho A."/>
            <person name="Caspi A."/>
            <person name="Castrezana S."/>
            <person name="Celniker S.E."/>
            <person name="Chang J.L."/>
            <person name="Chapple C."/>
            <person name="Chatterji S."/>
            <person name="Chinwalla A."/>
            <person name="Civetta A."/>
            <person name="Clifton S.W."/>
            <person name="Comeron J.M."/>
            <person name="Costello J.C."/>
            <person name="Coyne J.A."/>
            <person name="Daub J."/>
            <person name="David R.G."/>
            <person name="Delcher A.L."/>
            <person name="Delehaunty K."/>
            <person name="Do C.B."/>
            <person name="Ebling H."/>
            <person name="Edwards K."/>
            <person name="Eickbush T."/>
            <person name="Evans J.D."/>
            <person name="Filipski A."/>
            <person name="Findeiss S."/>
            <person name="Freyhult E."/>
            <person name="Fulton L."/>
            <person name="Fulton R."/>
            <person name="Garcia A.C."/>
            <person name="Gardiner A."/>
            <person name="Garfield D.A."/>
            <person name="Garvin B.E."/>
            <person name="Gibson G."/>
            <person name="Gilbert D."/>
            <person name="Gnerre S."/>
            <person name="Godfrey J."/>
            <person name="Good R."/>
            <person name="Gotea V."/>
            <person name="Gravely B."/>
            <person name="Greenberg A.J."/>
            <person name="Griffiths-Jones S."/>
            <person name="Gross S."/>
            <person name="Guigo R."/>
            <person name="Gustafson E.A."/>
            <person name="Haerty W."/>
            <person name="Hahn M.W."/>
            <person name="Halligan D.L."/>
            <person name="Halpern A.L."/>
            <person name="Halter G.M."/>
            <person name="Han M.V."/>
            <person name="Heger A."/>
            <person name="Hillier L."/>
            <person name="Hinrichs A.S."/>
            <person name="Holmes I."/>
            <person name="Hoskins R.A."/>
            <person name="Hubisz M.J."/>
            <person name="Hultmark D."/>
            <person name="Huntley M.A."/>
            <person name="Jaffe D.B."/>
            <person name="Jagadeeshan S."/>
            <person name="Jeck W.R."/>
            <person name="Johnson J."/>
            <person name="Jones C.D."/>
            <person name="Jordan W.C."/>
            <person name="Karpen G.H."/>
            <person name="Kataoka E."/>
            <person name="Keightley P.D."/>
            <person name="Kheradpour P."/>
            <person name="Kirkness E.F."/>
            <person name="Koerich L.B."/>
            <person name="Kristiansen K."/>
            <person name="Kudrna D."/>
            <person name="Kulathinal R.J."/>
            <person name="Kumar S."/>
            <person name="Kwok R."/>
            <person name="Lander E."/>
            <person name="Langley C.H."/>
            <person name="Lapoint R."/>
            <person name="Lazzaro B.P."/>
            <person name="Lee S.J."/>
            <person name="Levesque L."/>
            <person name="Li R."/>
            <person name="Lin C.F."/>
            <person name="Lin M.F."/>
            <person name="Lindblad-Toh K."/>
            <person name="Llopart A."/>
            <person name="Long M."/>
            <person name="Low L."/>
            <person name="Lozovsky E."/>
            <person name="Lu J."/>
            <person name="Luo M."/>
            <person name="Machado C.A."/>
            <person name="Makalowski W."/>
            <person name="Marzo M."/>
            <person name="Matsuda M."/>
            <person name="Matzkin L."/>
            <person name="McAllister B."/>
            <person name="McBride C.S."/>
            <person name="McKernan B."/>
            <person name="McKernan K."/>
            <person name="Mendez-Lago M."/>
            <person name="Minx P."/>
            <person name="Mollenhauer M.U."/>
            <person name="Montooth K."/>
            <person name="Mount S.M."/>
            <person name="Mu X."/>
            <person name="Myers E."/>
            <person name="Negre B."/>
            <person name="Newfeld S."/>
            <person name="Nielsen R."/>
            <person name="Noor M.A."/>
            <person name="O'Grady P."/>
            <person name="Pachter L."/>
            <person name="Papaceit M."/>
            <person name="Parisi M.J."/>
            <person name="Parisi M."/>
            <person name="Parts L."/>
            <person name="Pedersen J.S."/>
            <person name="Pesole G."/>
            <person name="Phillippy A.M."/>
            <person name="Ponting C.P."/>
            <person name="Pop M."/>
            <person name="Porcelli D."/>
            <person name="Powell J.R."/>
            <person name="Prohaska S."/>
            <person name="Pruitt K."/>
            <person name="Puig M."/>
            <person name="Quesneville H."/>
            <person name="Ram K.R."/>
            <person name="Rand D."/>
            <person name="Rasmussen M.D."/>
            <person name="Reed L.K."/>
            <person name="Reenan R."/>
            <person name="Reily A."/>
            <person name="Remington K.A."/>
            <person name="Rieger T.T."/>
            <person name="Ritchie M.G."/>
            <person name="Robin C."/>
            <person name="Rogers Y.H."/>
            <person name="Rohde C."/>
            <person name="Rozas J."/>
            <person name="Rubenfield M.J."/>
            <person name="Ruiz A."/>
            <person name="Russo S."/>
            <person name="Salzberg S.L."/>
            <person name="Sanchez-Gracia A."/>
            <person name="Saranga D.J."/>
            <person name="Sato H."/>
            <person name="Schaeffer S.W."/>
            <person name="Schatz M.C."/>
            <person name="Schlenke T."/>
            <person name="Schwartz R."/>
            <person name="Segarra C."/>
            <person name="Singh R.S."/>
            <person name="Sirot L."/>
            <person name="Sirota M."/>
            <person name="Sisneros N.B."/>
            <person name="Smith C.D."/>
            <person name="Smith T.F."/>
            <person name="Spieth J."/>
            <person name="Stage D.E."/>
            <person name="Stark A."/>
            <person name="Stephan W."/>
            <person name="Strausberg R.L."/>
            <person name="Strempel S."/>
            <person name="Sturgill D."/>
            <person name="Sutton G."/>
            <person name="Sutton G.G."/>
            <person name="Tao W."/>
            <person name="Teichmann S."/>
            <person name="Tobari Y.N."/>
            <person name="Tomimura Y."/>
            <person name="Tsolas J.M."/>
            <person name="Valente V.L."/>
            <person name="Venter E."/>
            <person name="Venter J.C."/>
            <person name="Vicario S."/>
            <person name="Vieira F.G."/>
            <person name="Vilella A.J."/>
            <person name="Villasante A."/>
            <person name="Walenz B."/>
            <person name="Wang J."/>
            <person name="Wasserman M."/>
            <person name="Watts T."/>
            <person name="Wilson D."/>
            <person name="Wilson R.K."/>
            <person name="Wing R.A."/>
            <person name="Wolfner M.F."/>
            <person name="Wong A."/>
            <person name="Wong G.K."/>
            <person name="Wu C.I."/>
            <person name="Wu G."/>
            <person name="Yamamoto D."/>
            <person name="Yang H.P."/>
            <person name="Yang S.P."/>
            <person name="Yorke J.A."/>
            <person name="Yoshida K."/>
            <person name="Zdobnov E."/>
            <person name="Zhang P."/>
            <person name="Zhang Y."/>
            <person name="Zimin A.V."/>
            <person name="Baldwin J."/>
            <person name="Abdouelleil A."/>
            <person name="Abdulkadir J."/>
            <person name="Abebe A."/>
            <person name="Abera B."/>
            <person name="Abreu J."/>
            <person name="Acer S.C."/>
            <person name="Aftuck L."/>
            <person name="Alexander A."/>
            <person name="An P."/>
            <person name="Anderson E."/>
            <person name="Anderson S."/>
            <person name="Arachi H."/>
            <person name="Azer M."/>
            <person name="Bachantsang P."/>
            <person name="Barry A."/>
            <person name="Bayul T."/>
            <person name="Berlin A."/>
            <person name="Bessette D."/>
            <person name="Bloom T."/>
            <person name="Blye J."/>
            <person name="Boguslavskiy L."/>
            <person name="Bonnet C."/>
            <person name="Boukhgalter B."/>
            <person name="Bourzgui I."/>
            <person name="Brown A."/>
            <person name="Cahill P."/>
            <person name="Channer S."/>
            <person name="Cheshatsang Y."/>
            <person name="Chuda L."/>
            <person name="Citroen M."/>
            <person name="Collymore A."/>
            <person name="Cooke P."/>
            <person name="Costello M."/>
            <person name="D'Aco K."/>
            <person name="Daza R."/>
            <person name="De Haan G."/>
            <person name="DeGray S."/>
            <person name="DeMaso C."/>
            <person name="Dhargay N."/>
            <person name="Dooley K."/>
            <person name="Dooley E."/>
            <person name="Doricent M."/>
            <person name="Dorje P."/>
            <person name="Dorjee K."/>
            <person name="Dupes A."/>
            <person name="Elong R."/>
            <person name="Falk J."/>
            <person name="Farina A."/>
            <person name="Faro S."/>
            <person name="Ferguson D."/>
            <person name="Fisher S."/>
            <person name="Foley C.D."/>
            <person name="Franke A."/>
            <person name="Friedrich D."/>
            <person name="Gadbois L."/>
            <person name="Gearin G."/>
            <person name="Gearin C.R."/>
            <person name="Giannoukos G."/>
            <person name="Goode T."/>
            <person name="Graham J."/>
            <person name="Grandbois E."/>
            <person name="Grewal S."/>
            <person name="Gyaltsen K."/>
            <person name="Hafez N."/>
            <person name="Hagos B."/>
            <person name="Hall J."/>
            <person name="Henson C."/>
            <person name="Hollinger A."/>
            <person name="Honan T."/>
            <person name="Huard M.D."/>
            <person name="Hughes L."/>
            <person name="Hurhula B."/>
            <person name="Husby M.E."/>
            <person name="Kamat A."/>
            <person name="Kanga B."/>
            <person name="Kashin S."/>
            <person name="Khazanovich D."/>
            <person name="Kisner P."/>
            <person name="Lance K."/>
            <person name="Lara M."/>
            <person name="Lee W."/>
            <person name="Lennon N."/>
            <person name="Letendre F."/>
            <person name="LeVine R."/>
            <person name="Lipovsky A."/>
            <person name="Liu X."/>
            <person name="Liu J."/>
            <person name="Liu S."/>
            <person name="Lokyitsang T."/>
            <person name="Lokyitsang Y."/>
            <person name="Lubonja R."/>
            <person name="Lui A."/>
            <person name="MacDonald P."/>
            <person name="Magnisalis V."/>
            <person name="Maru K."/>
            <person name="Matthews C."/>
            <person name="McCusker W."/>
            <person name="McDonough S."/>
            <person name="Mehta T."/>
            <person name="Meldrim J."/>
            <person name="Meneus L."/>
            <person name="Mihai O."/>
            <person name="Mihalev A."/>
            <person name="Mihova T."/>
            <person name="Mittelman R."/>
            <person name="Mlenga V."/>
            <person name="Montmayeur A."/>
            <person name="Mulrain L."/>
            <person name="Navidi A."/>
            <person name="Naylor J."/>
            <person name="Negash T."/>
            <person name="Nguyen T."/>
            <person name="Nguyen N."/>
            <person name="Nicol R."/>
            <person name="Norbu C."/>
            <person name="Norbu N."/>
            <person name="Novod N."/>
            <person name="O'Neill B."/>
            <person name="Osman S."/>
            <person name="Markiewicz E."/>
            <person name="Oyono O.L."/>
            <person name="Patti C."/>
            <person name="Phunkhang P."/>
            <person name="Pierre F."/>
            <person name="Priest M."/>
            <person name="Raghuraman S."/>
            <person name="Rege F."/>
            <person name="Reyes R."/>
            <person name="Rise C."/>
            <person name="Rogov P."/>
            <person name="Ross K."/>
            <person name="Ryan E."/>
            <person name="Settipalli S."/>
            <person name="Shea T."/>
            <person name="Sherpa N."/>
            <person name="Shi L."/>
            <person name="Shih D."/>
            <person name="Sparrow T."/>
            <person name="Spaulding J."/>
            <person name="Stalker J."/>
            <person name="Stange-Thomann N."/>
            <person name="Stavropoulos S."/>
            <person name="Stone C."/>
            <person name="Strader C."/>
            <person name="Tesfaye S."/>
            <person name="Thomson T."/>
            <person name="Thoulutsang Y."/>
            <person name="Thoulutsang D."/>
            <person name="Topham K."/>
            <person name="Topping I."/>
            <person name="Tsamla T."/>
            <person name="Vassiliev H."/>
            <person name="Vo A."/>
            <person name="Wangchuk T."/>
            <person name="Wangdi T."/>
            <person name="Weiand M."/>
            <person name="Wilkinson J."/>
            <person name="Wilson A."/>
            <person name="Yadav S."/>
            <person name="Young G."/>
            <person name="Yu Q."/>
            <person name="Zembek L."/>
            <person name="Zhong D."/>
            <person name="Zimmer A."/>
            <person name="Zwirko Z."/>
            <person name="Jaffe D.B."/>
            <person name="Alvarez P."/>
            <person name="Brockman W."/>
            <person name="Butler J."/>
            <person name="Chin C."/>
            <person name="Gnerre S."/>
            <person name="Grabherr M."/>
            <person name="Kleber M."/>
            <person name="Mauceli E."/>
            <person name="MacCallum I."/>
        </authorList>
    </citation>
    <scope>NUCLEOTIDE SEQUENCE [LARGE SCALE GENOMIC DNA]</scope>
    <source>
        <strain evidence="7 8">TSC#14021-0224.01</strain>
    </source>
</reference>
<sequence>MENYELETMLRINNLVVLQKLGSGSFGDIYEAKHLGSGFHVALKVERRDVGPSHLPNEYAVYHLLRHGTGIPKTYQLLSNKRHNVLVMELLGLSLEKLFVLCDRRFSMKTVLMLGEQMVARMEYLHNRRYLHRDVKPDNFLMGYGNSSHLLHLIDFGLAKRYWDTTENKHVRQKHGTRLTGTARYASINALCGGEQSRRDDMESVGYVLMYLLRGRLPWQDLVAKSREQKHEMITEMKLSTSLMSLCAGYPSEFYNCLEYTRKLSFEEEPKYRTIRCSFLALLCRLNYSNDQIYDWDLVAKRNAKEDGGVEDEDEF</sequence>
<dbReference type="InterPro" id="IPR011009">
    <property type="entry name" value="Kinase-like_dom_sf"/>
</dbReference>
<dbReference type="Gene3D" id="1.10.510.10">
    <property type="entry name" value="Transferase(Phosphotransferase) domain 1"/>
    <property type="match status" value="1"/>
</dbReference>
<feature type="domain" description="Protein kinase" evidence="6">
    <location>
        <begin position="15"/>
        <end position="280"/>
    </location>
</feature>
<keyword evidence="2 4" id="KW-0547">Nucleotide-binding</keyword>
<dbReference type="FunFam" id="1.10.510.10:FF:000596">
    <property type="entry name" value="CK1 family protein kinase"/>
    <property type="match status" value="1"/>
</dbReference>
<feature type="binding site" evidence="4">
    <location>
        <position position="44"/>
    </location>
    <ligand>
        <name>ATP</name>
        <dbReference type="ChEBI" id="CHEBI:30616"/>
    </ligand>
</feature>
<keyword evidence="5" id="KW-0723">Serine/threonine-protein kinase</keyword>
<keyword evidence="5" id="KW-0418">Kinase</keyword>
<organism evidence="7 8">
    <name type="scientific">Drosophila erecta</name>
    <name type="common">Fruit fly</name>
    <dbReference type="NCBI Taxonomy" id="7220"/>
    <lineage>
        <taxon>Eukaryota</taxon>
        <taxon>Metazoa</taxon>
        <taxon>Ecdysozoa</taxon>
        <taxon>Arthropoda</taxon>
        <taxon>Hexapoda</taxon>
        <taxon>Insecta</taxon>
        <taxon>Pterygota</taxon>
        <taxon>Neoptera</taxon>
        <taxon>Endopterygota</taxon>
        <taxon>Diptera</taxon>
        <taxon>Brachycera</taxon>
        <taxon>Muscomorpha</taxon>
        <taxon>Ephydroidea</taxon>
        <taxon>Drosophilidae</taxon>
        <taxon>Drosophila</taxon>
        <taxon>Sophophora</taxon>
    </lineage>
</organism>
<dbReference type="AlphaFoldDB" id="B3NA34"/>
<dbReference type="CDD" id="cd14016">
    <property type="entry name" value="STKc_CK1"/>
    <property type="match status" value="1"/>
</dbReference>
<evidence type="ECO:0000259" key="6">
    <source>
        <dbReference type="PROSITE" id="PS50011"/>
    </source>
</evidence>
<dbReference type="Proteomes" id="UP000008711">
    <property type="component" value="Unassembled WGS sequence"/>
</dbReference>
<dbReference type="OMA" id="HIPFKWG"/>
<dbReference type="PROSITE" id="PS00108">
    <property type="entry name" value="PROTEIN_KINASE_ST"/>
    <property type="match status" value="1"/>
</dbReference>
<gene>
    <name evidence="7" type="primary">Dere\GG24503</name>
    <name evidence="7" type="synonym">dere_GLEANR_9224</name>
    <name evidence="7" type="synonym">GG24503</name>
    <name evidence="7" type="ORF">Dere_GG24503</name>
</gene>
<dbReference type="Pfam" id="PF00069">
    <property type="entry name" value="Pkinase"/>
    <property type="match status" value="1"/>
</dbReference>